<keyword evidence="1" id="KW-0732">Signal</keyword>
<dbReference type="RefSeq" id="WP_146242440.1">
    <property type="nucleotide sequence ID" value="NZ_CAWNWM010000033.1"/>
</dbReference>
<dbReference type="Proteomes" id="UP000248857">
    <property type="component" value="Unassembled WGS sequence"/>
</dbReference>
<evidence type="ECO:0000313" key="3">
    <source>
        <dbReference type="Proteomes" id="UP000248857"/>
    </source>
</evidence>
<accession>A0A2W1J8W9</accession>
<dbReference type="AlphaFoldDB" id="A0A2W1J8W9"/>
<dbReference type="EMBL" id="PQWO01000033">
    <property type="protein sequence ID" value="PZD70566.1"/>
    <property type="molecule type" value="Genomic_DNA"/>
</dbReference>
<evidence type="ECO:0000313" key="2">
    <source>
        <dbReference type="EMBL" id="PZD70566.1"/>
    </source>
</evidence>
<name>A0A2W1J8W9_9CYAN</name>
<protein>
    <submittedName>
        <fullName evidence="2">Uncharacterized protein</fullName>
    </submittedName>
</protein>
<sequence length="75" mass="8342">MPKLTSLFLLTFPLSFCTGVAIAVAENAVNQPSQRPSVEQTPVKLQLSQTVDTCGKYCENYPPGLTKVRMRDWQP</sequence>
<evidence type="ECO:0000256" key="1">
    <source>
        <dbReference type="SAM" id="SignalP"/>
    </source>
</evidence>
<proteinExistence type="predicted"/>
<organism evidence="2 3">
    <name type="scientific">Acaryochloris thomasi RCC1774</name>
    <dbReference type="NCBI Taxonomy" id="1764569"/>
    <lineage>
        <taxon>Bacteria</taxon>
        <taxon>Bacillati</taxon>
        <taxon>Cyanobacteriota</taxon>
        <taxon>Cyanophyceae</taxon>
        <taxon>Acaryochloridales</taxon>
        <taxon>Acaryochloridaceae</taxon>
        <taxon>Acaryochloris</taxon>
        <taxon>Acaryochloris thomasi</taxon>
    </lineage>
</organism>
<feature type="signal peptide" evidence="1">
    <location>
        <begin position="1"/>
        <end position="23"/>
    </location>
</feature>
<gene>
    <name evidence="2" type="ORF">C1752_10573</name>
</gene>
<comment type="caution">
    <text evidence="2">The sequence shown here is derived from an EMBL/GenBank/DDBJ whole genome shotgun (WGS) entry which is preliminary data.</text>
</comment>
<reference evidence="2 3" key="1">
    <citation type="journal article" date="2018" name="Sci. Rep.">
        <title>A novel species of the marine cyanobacterium Acaryochloris with a unique pigment content and lifestyle.</title>
        <authorList>
            <person name="Partensky F."/>
            <person name="Six C."/>
            <person name="Ratin M."/>
            <person name="Garczarek L."/>
            <person name="Vaulot D."/>
            <person name="Probert I."/>
            <person name="Calteau A."/>
            <person name="Gourvil P."/>
            <person name="Marie D."/>
            <person name="Grebert T."/>
            <person name="Bouchier C."/>
            <person name="Le Panse S."/>
            <person name="Gachenot M."/>
            <person name="Rodriguez F."/>
            <person name="Garrido J.L."/>
        </authorList>
    </citation>
    <scope>NUCLEOTIDE SEQUENCE [LARGE SCALE GENOMIC DNA]</scope>
    <source>
        <strain evidence="2 3">RCC1774</strain>
    </source>
</reference>
<feature type="chain" id="PRO_5015962959" evidence="1">
    <location>
        <begin position="24"/>
        <end position="75"/>
    </location>
</feature>
<keyword evidence="3" id="KW-1185">Reference proteome</keyword>